<accession>A0AAQ1G7V3</accession>
<name>A0AAQ1G7V3_9GAMM</name>
<proteinExistence type="predicted"/>
<organism evidence="2 3">
    <name type="scientific">Halopseudomonas aestusnigri</name>
    <dbReference type="NCBI Taxonomy" id="857252"/>
    <lineage>
        <taxon>Bacteria</taxon>
        <taxon>Pseudomonadati</taxon>
        <taxon>Pseudomonadota</taxon>
        <taxon>Gammaproteobacteria</taxon>
        <taxon>Pseudomonadales</taxon>
        <taxon>Pseudomonadaceae</taxon>
        <taxon>Halopseudomonas</taxon>
    </lineage>
</organism>
<dbReference type="AlphaFoldDB" id="A0AAQ1G7V3"/>
<dbReference type="Pfam" id="PF07238">
    <property type="entry name" value="PilZ"/>
    <property type="match status" value="1"/>
</dbReference>
<feature type="domain" description="PilZ" evidence="1">
    <location>
        <begin position="10"/>
        <end position="75"/>
    </location>
</feature>
<reference evidence="2 3" key="1">
    <citation type="submission" date="2016-10" db="EMBL/GenBank/DDBJ databases">
        <authorList>
            <person name="Varghese N."/>
            <person name="Submissions S."/>
        </authorList>
    </citation>
    <scope>NUCLEOTIDE SEQUENCE [LARGE SCALE GENOMIC DNA]</scope>
    <source>
        <strain evidence="2 3">CECT 8317</strain>
    </source>
</reference>
<comment type="caution">
    <text evidence="2">The sequence shown here is derived from an EMBL/GenBank/DDBJ whole genome shotgun (WGS) entry which is preliminary data.</text>
</comment>
<evidence type="ECO:0000259" key="1">
    <source>
        <dbReference type="Pfam" id="PF07238"/>
    </source>
</evidence>
<dbReference type="GO" id="GO:0035438">
    <property type="term" value="F:cyclic-di-GMP binding"/>
    <property type="evidence" value="ECO:0007669"/>
    <property type="project" value="InterPro"/>
</dbReference>
<dbReference type="EMBL" id="FNVE01000006">
    <property type="protein sequence ID" value="SEG38482.1"/>
    <property type="molecule type" value="Genomic_DNA"/>
</dbReference>
<dbReference type="Proteomes" id="UP000243518">
    <property type="component" value="Unassembled WGS sequence"/>
</dbReference>
<keyword evidence="3" id="KW-1185">Reference proteome</keyword>
<dbReference type="Gene3D" id="2.40.10.220">
    <property type="entry name" value="predicted glycosyltransferase like domains"/>
    <property type="match status" value="1"/>
</dbReference>
<evidence type="ECO:0000313" key="3">
    <source>
        <dbReference type="Proteomes" id="UP000243518"/>
    </source>
</evidence>
<sequence length="94" mass="10019">MKAQIRIWHQSFGDILAYTRDLSDGGVFVEHPLMGELSNGDEVTGQVQGMPFEAPVLRMQVQRAVPGEGAGMAFLGEADEVSDARTSATAAPAE</sequence>
<gene>
    <name evidence="2" type="ORF">SAMN05216586_10619</name>
</gene>
<protein>
    <submittedName>
        <fullName evidence="2">PilZ domain-containing protein</fullName>
    </submittedName>
</protein>
<dbReference type="InterPro" id="IPR009875">
    <property type="entry name" value="PilZ_domain"/>
</dbReference>
<evidence type="ECO:0000313" key="2">
    <source>
        <dbReference type="EMBL" id="SEG38482.1"/>
    </source>
</evidence>